<dbReference type="Proteomes" id="UP000192223">
    <property type="component" value="Unplaced"/>
</dbReference>
<evidence type="ECO:0000256" key="22">
    <source>
        <dbReference type="SAM" id="Phobius"/>
    </source>
</evidence>
<dbReference type="EC" id="3.2.1.-" evidence="21"/>
<sequence length="568" mass="65390">MFGEYNDFVAVNVPAEGLPEKKKKNLWRWWNQLSRFQRNVFYMVISVLCFTTLYFSIGNIDNATVKSNKQKIVSPLSKENLENYVKDQENKLEEIEQPIPADFENYDKSSVLFKGPTTKRQQAVVQAFKHAWKGYKKFAWGHDHLKPISESYHDWFGLGLTIVDSLDTIYIMGLKEEFAEARNWVAEHLNLNQDRDVNLFETTIRVLGGLLSAYHLSGDSIFLDKAIDLGLRLLPSFKTESGIPFSDVNLATKLSHPPKWSPVSSTSEVATLQLEFTDLSRSSGDFIFEKTAAFVSEHIHTLTKKDGLVPIFINAFSGNFRSYSTITFGARGDSYYEYLVKQWIQTGKTVDYLKNDYLEAIEGMKKNLVRRTVPNGYLFVGELLGGGKEFKPKMDHLTCYLPGTLALGVHHGLPSDHMNLAYELLETCYQTYAQQPTFLAPEITYFNIQPTDQANDIYVKTPDAHNLLRPEFIESLWYMYQITKNTTYQDWGWQIFESFEKYTKVSNGYTSIGDVRNPENVKPRDMMESFFLSETIKYLYLLFSDDPKLIDIDRYVMNSEAHPLPIQS</sequence>
<dbReference type="RefSeq" id="XP_018330679.1">
    <property type="nucleotide sequence ID" value="XM_018475177.2"/>
</dbReference>
<feature type="active site" evidence="18">
    <location>
        <position position="333"/>
    </location>
</feature>
<accession>A0A1W4X3L7</accession>
<dbReference type="PANTHER" id="PTHR11742:SF55">
    <property type="entry name" value="ENDOPLASMIC RETICULUM MANNOSYL-OLIGOSACCHARIDE 1,2-ALPHA-MANNOSIDASE"/>
    <property type="match status" value="1"/>
</dbReference>
<evidence type="ECO:0000256" key="8">
    <source>
        <dbReference type="ARBA" id="ARBA00022824"/>
    </source>
</evidence>
<feature type="active site" description="Proton donor" evidence="18">
    <location>
        <position position="442"/>
    </location>
</feature>
<dbReference type="PRINTS" id="PR00747">
    <property type="entry name" value="GLYHDRLASE47"/>
</dbReference>
<evidence type="ECO:0000256" key="2">
    <source>
        <dbReference type="ARBA" id="ARBA00004648"/>
    </source>
</evidence>
<evidence type="ECO:0000256" key="14">
    <source>
        <dbReference type="ARBA" id="ARBA00023295"/>
    </source>
</evidence>
<feature type="binding site" evidence="19">
    <location>
        <position position="559"/>
    </location>
    <ligand>
        <name>Ca(2+)</name>
        <dbReference type="ChEBI" id="CHEBI:29108"/>
    </ligand>
</feature>
<name>A0A1W4X3L7_AGRPL</name>
<keyword evidence="9 19" id="KW-0106">Calcium</keyword>
<dbReference type="GO" id="GO:0005509">
    <property type="term" value="F:calcium ion binding"/>
    <property type="evidence" value="ECO:0007669"/>
    <property type="project" value="InterPro"/>
</dbReference>
<evidence type="ECO:0000256" key="20">
    <source>
        <dbReference type="PIRSR" id="PIRSR601382-3"/>
    </source>
</evidence>
<proteinExistence type="inferred from homology"/>
<dbReference type="SUPFAM" id="SSF48225">
    <property type="entry name" value="Seven-hairpin glycosidases"/>
    <property type="match status" value="1"/>
</dbReference>
<keyword evidence="10" id="KW-0735">Signal-anchor</keyword>
<reference evidence="24" key="1">
    <citation type="submission" date="2025-08" db="UniProtKB">
        <authorList>
            <consortium name="RefSeq"/>
        </authorList>
    </citation>
    <scope>IDENTIFICATION</scope>
    <source>
        <tissue evidence="24">Entire body</tissue>
    </source>
</reference>
<evidence type="ECO:0000256" key="21">
    <source>
        <dbReference type="RuleBase" id="RU361193"/>
    </source>
</evidence>
<evidence type="ECO:0000256" key="4">
    <source>
        <dbReference type="ARBA" id="ARBA00007658"/>
    </source>
</evidence>
<dbReference type="InParanoid" id="A0A1W4X3L7"/>
<evidence type="ECO:0000256" key="6">
    <source>
        <dbReference type="ARBA" id="ARBA00022723"/>
    </source>
</evidence>
<evidence type="ECO:0000256" key="16">
    <source>
        <dbReference type="ARBA" id="ARBA00048605"/>
    </source>
</evidence>
<dbReference type="InterPro" id="IPR036026">
    <property type="entry name" value="Seven-hairpin_glycosidases"/>
</dbReference>
<dbReference type="GO" id="GO:0004571">
    <property type="term" value="F:mannosyl-oligosaccharide 1,2-alpha-mannosidase activity"/>
    <property type="evidence" value="ECO:0007669"/>
    <property type="project" value="UniProtKB-EC"/>
</dbReference>
<dbReference type="InterPro" id="IPR012341">
    <property type="entry name" value="6hp_glycosidase-like_sf"/>
</dbReference>
<dbReference type="InterPro" id="IPR050749">
    <property type="entry name" value="Glycosyl_Hydrolase_47"/>
</dbReference>
<comment type="subcellular location">
    <subcellularLocation>
        <location evidence="2">Endoplasmic reticulum membrane</location>
        <topology evidence="2">Single-pass type II membrane protein</topology>
    </subcellularLocation>
</comment>
<evidence type="ECO:0000256" key="11">
    <source>
        <dbReference type="ARBA" id="ARBA00022989"/>
    </source>
</evidence>
<gene>
    <name evidence="24" type="primary">LOC108740733</name>
</gene>
<comment type="catalytic activity">
    <reaction evidence="16">
        <text>N(4)-(alpha-D-Man-(1-&gt;2)-alpha-D-Man-(1-&gt;2)-alpha-D-Man-(1-&gt;3)-[alpha-D-Man-(1-&gt;2)-alpha-D-Man-(1-&gt;3)-[alpha-D-Man-(1-&gt;2)-alpha-D-Man-(1-&gt;6)]-alpha-D-Man-(1-&gt;6)]-beta-D-Man-(1-&gt;4)-beta-D-GlcNAc-(1-&gt;4)-beta-D-GlcNAc)-L-asparaginyl-[protein] (N-glucan mannose isomer 9A1,2,3B1,2,3) + 4 H2O = N(4)-(alpha-D-Man-(1-&gt;3)-[alpha-D-Man-(1-&gt;3)-[alpha-D-Man-(1-&gt;6)]-alpha-D-Man-(1-&gt;6)]-beta-D-Man-(1-&gt;4)-beta-D-GlcNAc-(1-&gt;4)-beta-D-GlcNAc)-L-asparaginyl-[protein] (N-glucan mannose isomer 5A1,2) + 4 beta-D-mannose</text>
        <dbReference type="Rhea" id="RHEA:56008"/>
        <dbReference type="Rhea" id="RHEA-COMP:14356"/>
        <dbReference type="Rhea" id="RHEA-COMP:14367"/>
        <dbReference type="ChEBI" id="CHEBI:15377"/>
        <dbReference type="ChEBI" id="CHEBI:28563"/>
        <dbReference type="ChEBI" id="CHEBI:59087"/>
        <dbReference type="ChEBI" id="CHEBI:139493"/>
        <dbReference type="EC" id="3.2.1.113"/>
    </reaction>
</comment>
<feature type="active site" description="Proton donor" evidence="18">
    <location>
        <position position="201"/>
    </location>
</feature>
<comment type="pathway">
    <text evidence="3">Protein modification; protein glycosylation.</text>
</comment>
<dbReference type="Gene3D" id="1.50.10.10">
    <property type="match status" value="1"/>
</dbReference>
<dbReference type="InterPro" id="IPR001382">
    <property type="entry name" value="Glyco_hydro_47"/>
</dbReference>
<dbReference type="KEGG" id="apln:108740733"/>
<comment type="catalytic activity">
    <reaction evidence="15">
        <text>N(4)-(alpha-D-Man-(1-&gt;2)-alpha-D-Man-(1-&gt;2)-alpha-D-Man-(1-&gt;3)-[alpha-D-Man-(1-&gt;3)-[alpha-D-Man-(1-&gt;2)-alpha-D-Man-(1-&gt;6)]-alpha-D-Man-(1-&gt;6)]-beta-D-Man-(1-&gt;4)-beta-D-GlcNAc-(1-&gt;4)-beta-D-GlcNAc)-L-asparaginyl-[protein] (N-glucan mannose isomer 8A1,2,3B1,3) + 3 H2O = N(4)-(alpha-D-Man-(1-&gt;3)-[alpha-D-Man-(1-&gt;3)-[alpha-D-Man-(1-&gt;6)]-alpha-D-Man-(1-&gt;6)]-beta-D-Man-(1-&gt;4)-beta-D-GlcNAc-(1-&gt;4)-beta-D-GlcNAc)-L-asparaginyl-[protein] (N-glucan mannose isomer 5A1,2) + 3 beta-D-mannose</text>
        <dbReference type="Rhea" id="RHEA:56028"/>
        <dbReference type="Rhea" id="RHEA-COMP:14358"/>
        <dbReference type="Rhea" id="RHEA-COMP:14367"/>
        <dbReference type="ChEBI" id="CHEBI:15377"/>
        <dbReference type="ChEBI" id="CHEBI:28563"/>
        <dbReference type="ChEBI" id="CHEBI:59087"/>
        <dbReference type="ChEBI" id="CHEBI:60628"/>
        <dbReference type="EC" id="3.2.1.113"/>
    </reaction>
</comment>
<evidence type="ECO:0000256" key="18">
    <source>
        <dbReference type="PIRSR" id="PIRSR601382-1"/>
    </source>
</evidence>
<organism evidence="23 24">
    <name type="scientific">Agrilus planipennis</name>
    <name type="common">Emerald ash borer</name>
    <name type="synonym">Agrilus marcopoli</name>
    <dbReference type="NCBI Taxonomy" id="224129"/>
    <lineage>
        <taxon>Eukaryota</taxon>
        <taxon>Metazoa</taxon>
        <taxon>Ecdysozoa</taxon>
        <taxon>Arthropoda</taxon>
        <taxon>Hexapoda</taxon>
        <taxon>Insecta</taxon>
        <taxon>Pterygota</taxon>
        <taxon>Neoptera</taxon>
        <taxon>Endopterygota</taxon>
        <taxon>Coleoptera</taxon>
        <taxon>Polyphaga</taxon>
        <taxon>Elateriformia</taxon>
        <taxon>Buprestoidea</taxon>
        <taxon>Buprestidae</taxon>
        <taxon>Agrilinae</taxon>
        <taxon>Agrilus</taxon>
    </lineage>
</organism>
<evidence type="ECO:0000256" key="9">
    <source>
        <dbReference type="ARBA" id="ARBA00022837"/>
    </source>
</evidence>
<keyword evidence="5 22" id="KW-0812">Transmembrane</keyword>
<keyword evidence="14 21" id="KW-0326">Glycosidase</keyword>
<comment type="function">
    <text evidence="17">Involved in glycoprotein quality control targeting of misfolded glycoproteins for degradation. It primarily trims a single alpha-1,2-linked mannose residue from Man(9)GlcNAc(2) to produce Man(8)GlcNAc(2), but at high enzyme concentrations, as found in the ER quality control compartment (ERQC), it further trims the carbohydrates to Man(5-6)GlcNAc(2).</text>
</comment>
<evidence type="ECO:0000256" key="12">
    <source>
        <dbReference type="ARBA" id="ARBA00023136"/>
    </source>
</evidence>
<evidence type="ECO:0000256" key="3">
    <source>
        <dbReference type="ARBA" id="ARBA00004922"/>
    </source>
</evidence>
<feature type="active site" evidence="18">
    <location>
        <position position="471"/>
    </location>
</feature>
<protein>
    <recommendedName>
        <fullName evidence="21">alpha-1,2-Mannosidase</fullName>
        <ecNumber evidence="21">3.2.1.-</ecNumber>
    </recommendedName>
</protein>
<dbReference type="Pfam" id="PF01532">
    <property type="entry name" value="Glyco_hydro_47"/>
    <property type="match status" value="1"/>
</dbReference>
<keyword evidence="23" id="KW-1185">Reference proteome</keyword>
<feature type="disulfide bond" evidence="20">
    <location>
        <begin position="399"/>
        <end position="428"/>
    </location>
</feature>
<dbReference type="GO" id="GO:0005789">
    <property type="term" value="C:endoplasmic reticulum membrane"/>
    <property type="evidence" value="ECO:0007669"/>
    <property type="project" value="UniProtKB-SubCell"/>
</dbReference>
<keyword evidence="11 22" id="KW-1133">Transmembrane helix</keyword>
<keyword evidence="8" id="KW-0256">Endoplasmic reticulum</keyword>
<evidence type="ECO:0000256" key="17">
    <source>
        <dbReference type="ARBA" id="ARBA00053655"/>
    </source>
</evidence>
<keyword evidence="6 19" id="KW-0479">Metal-binding</keyword>
<dbReference type="GO" id="GO:0005975">
    <property type="term" value="P:carbohydrate metabolic process"/>
    <property type="evidence" value="ECO:0007669"/>
    <property type="project" value="InterPro"/>
</dbReference>
<dbReference type="GO" id="GO:0010498">
    <property type="term" value="P:proteasomal protein catabolic process"/>
    <property type="evidence" value="ECO:0007669"/>
    <property type="project" value="UniProtKB-ARBA"/>
</dbReference>
<dbReference type="FunCoup" id="A0A1W4X3L7">
    <property type="interactions" value="2204"/>
</dbReference>
<dbReference type="STRING" id="224129.A0A1W4X3L7"/>
<evidence type="ECO:0000256" key="5">
    <source>
        <dbReference type="ARBA" id="ARBA00022692"/>
    </source>
</evidence>
<dbReference type="FunFam" id="1.50.10.10:FF:000010">
    <property type="entry name" value="alpha-1,2-Mannosidase"/>
    <property type="match status" value="1"/>
</dbReference>
<dbReference type="PANTHER" id="PTHR11742">
    <property type="entry name" value="MANNOSYL-OLIGOSACCHARIDE ALPHA-1,2-MANNOSIDASE-RELATED"/>
    <property type="match status" value="1"/>
</dbReference>
<evidence type="ECO:0000313" key="23">
    <source>
        <dbReference type="Proteomes" id="UP000192223"/>
    </source>
</evidence>
<evidence type="ECO:0000256" key="15">
    <source>
        <dbReference type="ARBA" id="ARBA00047669"/>
    </source>
</evidence>
<comment type="cofactor">
    <cofactor evidence="1 19">
        <name>Ca(2+)</name>
        <dbReference type="ChEBI" id="CHEBI:29108"/>
    </cofactor>
</comment>
<dbReference type="GeneID" id="108740733"/>
<evidence type="ECO:0000256" key="1">
    <source>
        <dbReference type="ARBA" id="ARBA00001913"/>
    </source>
</evidence>
<keyword evidence="12 22" id="KW-0472">Membrane</keyword>
<evidence type="ECO:0000256" key="10">
    <source>
        <dbReference type="ARBA" id="ARBA00022968"/>
    </source>
</evidence>
<feature type="transmembrane region" description="Helical" evidence="22">
    <location>
        <begin position="40"/>
        <end position="57"/>
    </location>
</feature>
<dbReference type="AlphaFoldDB" id="A0A1W4X3L7"/>
<evidence type="ECO:0000256" key="19">
    <source>
        <dbReference type="PIRSR" id="PIRSR601382-2"/>
    </source>
</evidence>
<dbReference type="CTD" id="43436"/>
<comment type="similarity">
    <text evidence="4 21">Belongs to the glycosyl hydrolase 47 family.</text>
</comment>
<keyword evidence="13 20" id="KW-1015">Disulfide bond</keyword>
<keyword evidence="7 21" id="KW-0378">Hydrolase</keyword>
<evidence type="ECO:0000313" key="24">
    <source>
        <dbReference type="RefSeq" id="XP_018330679.1"/>
    </source>
</evidence>
<evidence type="ECO:0000256" key="13">
    <source>
        <dbReference type="ARBA" id="ARBA00023157"/>
    </source>
</evidence>
<dbReference type="OrthoDB" id="8118055at2759"/>
<evidence type="ECO:0000256" key="7">
    <source>
        <dbReference type="ARBA" id="ARBA00022801"/>
    </source>
</evidence>
<dbReference type="GO" id="GO:0034976">
    <property type="term" value="P:response to endoplasmic reticulum stress"/>
    <property type="evidence" value="ECO:0007669"/>
    <property type="project" value="UniProtKB-ARBA"/>
</dbReference>